<dbReference type="GO" id="GO:0051996">
    <property type="term" value="F:squalene synthase [NAD(P)H] activity"/>
    <property type="evidence" value="ECO:0007669"/>
    <property type="project" value="InterPro"/>
</dbReference>
<evidence type="ECO:0000256" key="2">
    <source>
        <dbReference type="ARBA" id="ARBA00012396"/>
    </source>
</evidence>
<dbReference type="OrthoDB" id="6600518at2759"/>
<keyword evidence="4" id="KW-0125">Carotenoid biosynthesis</keyword>
<dbReference type="EC" id="2.5.1.32" evidence="2"/>
<sequence length="383" mass="43291">MDPATASSREQAEEPARPQTMQRRAPPRTWRGSIIAAALCAASASALVAPTPRVPATRARRRIAASVVGDDLPSRPSVDGKSYGAELANAYKRCGEITKIFSKTFYFGTTFFSQEKKQAVWAIYVWCRRTDDIVDSPLAAMLGPERMEEDLRLWKERLDRIWVQEPTDALDMALSDAKKNYPSMDIEPYNDMIDGMLMDTPGHQLFQDRYETWDELYTYCYRVAGTVGLMVLPVLGTSTTHTLEEAIPPGLSLGIAFQITNILRDVGEDALRGRIYLPREDMAKFGVTEEQIIKGVLDENYKDLMKFEIQRARDYYVEAEAGIPMLAPEARVGVAMALRVYRGILDKLEENDYDNFRKRAYVSKLEKFLYLPDAWKATSGLPP</sequence>
<protein>
    <recommendedName>
        <fullName evidence="2">15-cis-phytoene synthase</fullName>
        <ecNumber evidence="2">2.5.1.32</ecNumber>
    </recommendedName>
</protein>
<evidence type="ECO:0000256" key="3">
    <source>
        <dbReference type="ARBA" id="ARBA00022679"/>
    </source>
</evidence>
<organism evidence="6 7">
    <name type="scientific">Pelagomonas calceolata</name>
    <dbReference type="NCBI Taxonomy" id="35677"/>
    <lineage>
        <taxon>Eukaryota</taxon>
        <taxon>Sar</taxon>
        <taxon>Stramenopiles</taxon>
        <taxon>Ochrophyta</taxon>
        <taxon>Pelagophyceae</taxon>
        <taxon>Pelagomonadales</taxon>
        <taxon>Pelagomonadaceae</taxon>
        <taxon>Pelagomonas</taxon>
    </lineage>
</organism>
<reference evidence="6" key="1">
    <citation type="submission" date="2021-11" db="EMBL/GenBank/DDBJ databases">
        <authorList>
            <consortium name="Genoscope - CEA"/>
            <person name="William W."/>
        </authorList>
    </citation>
    <scope>NUCLEOTIDE SEQUENCE</scope>
</reference>
<evidence type="ECO:0000256" key="5">
    <source>
        <dbReference type="SAM" id="MobiDB-lite"/>
    </source>
</evidence>
<dbReference type="SFLD" id="SFLDG01018">
    <property type="entry name" value="Squalene/Phytoene_Synthase_Lik"/>
    <property type="match status" value="1"/>
</dbReference>
<dbReference type="PROSITE" id="PS01045">
    <property type="entry name" value="SQUALEN_PHYTOEN_SYN_2"/>
    <property type="match status" value="1"/>
</dbReference>
<evidence type="ECO:0000313" key="7">
    <source>
        <dbReference type="Proteomes" id="UP000789595"/>
    </source>
</evidence>
<dbReference type="EMBL" id="CAKKNE010000003">
    <property type="protein sequence ID" value="CAH0370448.1"/>
    <property type="molecule type" value="Genomic_DNA"/>
</dbReference>
<keyword evidence="3" id="KW-0808">Transferase</keyword>
<evidence type="ECO:0000256" key="1">
    <source>
        <dbReference type="ARBA" id="ARBA00001805"/>
    </source>
</evidence>
<keyword evidence="7" id="KW-1185">Reference proteome</keyword>
<dbReference type="SUPFAM" id="SSF48576">
    <property type="entry name" value="Terpenoid synthases"/>
    <property type="match status" value="1"/>
</dbReference>
<evidence type="ECO:0000313" key="6">
    <source>
        <dbReference type="EMBL" id="CAH0370448.1"/>
    </source>
</evidence>
<dbReference type="InterPro" id="IPR044843">
    <property type="entry name" value="Trans_IPPS_bact-type"/>
</dbReference>
<dbReference type="Gene3D" id="1.10.600.10">
    <property type="entry name" value="Farnesyl Diphosphate Synthase"/>
    <property type="match status" value="1"/>
</dbReference>
<proteinExistence type="predicted"/>
<dbReference type="CDD" id="cd00683">
    <property type="entry name" value="Trans_IPPS_HH"/>
    <property type="match status" value="1"/>
</dbReference>
<dbReference type="PANTHER" id="PTHR31480">
    <property type="entry name" value="BIFUNCTIONAL LYCOPENE CYCLASE/PHYTOENE SYNTHASE"/>
    <property type="match status" value="1"/>
</dbReference>
<dbReference type="SFLD" id="SFLDS00005">
    <property type="entry name" value="Isoprenoid_Synthase_Type_I"/>
    <property type="match status" value="1"/>
</dbReference>
<comment type="catalytic activity">
    <reaction evidence="1">
        <text>2 (2E,6E,10E)-geranylgeranyl diphosphate = 15-cis-phytoene + 2 diphosphate</text>
        <dbReference type="Rhea" id="RHEA:34475"/>
        <dbReference type="ChEBI" id="CHEBI:27787"/>
        <dbReference type="ChEBI" id="CHEBI:33019"/>
        <dbReference type="ChEBI" id="CHEBI:58756"/>
        <dbReference type="EC" id="2.5.1.32"/>
    </reaction>
</comment>
<dbReference type="Proteomes" id="UP000789595">
    <property type="component" value="Unassembled WGS sequence"/>
</dbReference>
<dbReference type="InterPro" id="IPR033904">
    <property type="entry name" value="Trans_IPPS_HH"/>
</dbReference>
<comment type="caution">
    <text evidence="6">The sequence shown here is derived from an EMBL/GenBank/DDBJ whole genome shotgun (WGS) entry which is preliminary data.</text>
</comment>
<evidence type="ECO:0000256" key="4">
    <source>
        <dbReference type="ARBA" id="ARBA00022746"/>
    </source>
</evidence>
<dbReference type="InterPro" id="IPR008949">
    <property type="entry name" value="Isoprenoid_synthase_dom_sf"/>
</dbReference>
<dbReference type="Pfam" id="PF00494">
    <property type="entry name" value="SQS_PSY"/>
    <property type="match status" value="1"/>
</dbReference>
<gene>
    <name evidence="6" type="ORF">PECAL_3P03370</name>
</gene>
<dbReference type="GO" id="GO:0004311">
    <property type="term" value="F:geranylgeranyl diphosphate synthase activity"/>
    <property type="evidence" value="ECO:0007669"/>
    <property type="project" value="InterPro"/>
</dbReference>
<feature type="region of interest" description="Disordered" evidence="5">
    <location>
        <begin position="1"/>
        <end position="27"/>
    </location>
</feature>
<dbReference type="InterPro" id="IPR002060">
    <property type="entry name" value="Squ/phyt_synthse"/>
</dbReference>
<dbReference type="SFLD" id="SFLDG01212">
    <property type="entry name" value="Phytoene_synthase_like"/>
    <property type="match status" value="1"/>
</dbReference>
<accession>A0A8J2SD74</accession>
<dbReference type="AlphaFoldDB" id="A0A8J2SD74"/>
<name>A0A8J2SD74_9STRA</name>
<dbReference type="InterPro" id="IPR019845">
    <property type="entry name" value="Squalene/phytoene_synthase_CS"/>
</dbReference>
<dbReference type="GO" id="GO:0016117">
    <property type="term" value="P:carotenoid biosynthetic process"/>
    <property type="evidence" value="ECO:0007669"/>
    <property type="project" value="UniProtKB-KW"/>
</dbReference>